<keyword evidence="1" id="KW-0472">Membrane</keyword>
<dbReference type="EMBL" id="JACAPU010000019">
    <property type="protein sequence ID" value="NWB48291.1"/>
    <property type="molecule type" value="Genomic_DNA"/>
</dbReference>
<accession>A0A7Y7WFK1</accession>
<reference evidence="3 4" key="1">
    <citation type="submission" date="2020-04" db="EMBL/GenBank/DDBJ databases">
        <title>Molecular characterization of pseudomonads from Agaricus bisporus reveal novel blotch 2 pathogens in Western Europe.</title>
        <authorList>
            <person name="Taparia T."/>
            <person name="Krijger M."/>
            <person name="Haynes E."/>
            <person name="Elpinstone J.G."/>
            <person name="Noble R."/>
            <person name="Van Der Wolf J."/>
        </authorList>
    </citation>
    <scope>NUCLEOTIDE SEQUENCE [LARGE SCALE GENOMIC DNA]</scope>
    <source>
        <strain evidence="3 4">F1001</strain>
    </source>
</reference>
<dbReference type="Proteomes" id="UP000582981">
    <property type="component" value="Unassembled WGS sequence"/>
</dbReference>
<evidence type="ECO:0000313" key="3">
    <source>
        <dbReference type="EMBL" id="NWB48291.1"/>
    </source>
</evidence>
<dbReference type="RefSeq" id="WP_100944310.1">
    <property type="nucleotide sequence ID" value="NZ_JACAPU010000019.1"/>
</dbReference>
<keyword evidence="1" id="KW-0812">Transmembrane</keyword>
<organism evidence="3 4">
    <name type="scientific">Pseudomonas gingeri</name>
    <dbReference type="NCBI Taxonomy" id="117681"/>
    <lineage>
        <taxon>Bacteria</taxon>
        <taxon>Pseudomonadati</taxon>
        <taxon>Pseudomonadota</taxon>
        <taxon>Gammaproteobacteria</taxon>
        <taxon>Pseudomonadales</taxon>
        <taxon>Pseudomonadaceae</taxon>
        <taxon>Pseudomonas</taxon>
    </lineage>
</organism>
<keyword evidence="1" id="KW-1133">Transmembrane helix</keyword>
<feature type="transmembrane region" description="Helical" evidence="1">
    <location>
        <begin position="12"/>
        <end position="32"/>
    </location>
</feature>
<feature type="domain" description="TadE-like" evidence="2">
    <location>
        <begin position="11"/>
        <end position="53"/>
    </location>
</feature>
<evidence type="ECO:0000256" key="1">
    <source>
        <dbReference type="SAM" id="Phobius"/>
    </source>
</evidence>
<sequence>MNPSLPRKQKGAAAIEFALVFLIFFAVFYGMVSYCLPLLMVQSFHEAVAEGLRRSVTVDPVAAGSGYTTLVQTTAVQAASTRLVWIPSSFNFTAANNITALYTGGILTVTITYPTSQLRNVLPFLVLPGIGTVPSLPTNLTVTSSLQF</sequence>
<proteinExistence type="predicted"/>
<dbReference type="InterPro" id="IPR012495">
    <property type="entry name" value="TadE-like_dom"/>
</dbReference>
<dbReference type="AlphaFoldDB" id="A0A7Y7WFK1"/>
<dbReference type="Pfam" id="PF07811">
    <property type="entry name" value="TadE"/>
    <property type="match status" value="1"/>
</dbReference>
<name>A0A7Y7WFK1_9PSED</name>
<protein>
    <submittedName>
        <fullName evidence="3">Pilus assembly protein</fullName>
    </submittedName>
</protein>
<gene>
    <name evidence="3" type="ORF">HX829_17515</name>
</gene>
<evidence type="ECO:0000259" key="2">
    <source>
        <dbReference type="Pfam" id="PF07811"/>
    </source>
</evidence>
<comment type="caution">
    <text evidence="3">The sequence shown here is derived from an EMBL/GenBank/DDBJ whole genome shotgun (WGS) entry which is preliminary data.</text>
</comment>
<evidence type="ECO:0000313" key="4">
    <source>
        <dbReference type="Proteomes" id="UP000582981"/>
    </source>
</evidence>